<dbReference type="RefSeq" id="XP_003073231.1">
    <property type="nucleotide sequence ID" value="XM_003073185.1"/>
</dbReference>
<name>E0S836_ENCIT</name>
<organism evidence="1 2">
    <name type="scientific">Encephalitozoon intestinalis (strain ATCC 50506)</name>
    <name type="common">Microsporidian parasite</name>
    <name type="synonym">Septata intestinalis</name>
    <dbReference type="NCBI Taxonomy" id="876142"/>
    <lineage>
        <taxon>Eukaryota</taxon>
        <taxon>Fungi</taxon>
        <taxon>Fungi incertae sedis</taxon>
        <taxon>Microsporidia</taxon>
        <taxon>Unikaryonidae</taxon>
        <taxon>Encephalitozoon</taxon>
    </lineage>
</organism>
<sequence>MQCTEEYLFDRDKQLGRCLREILLEDYCFELGGEERTPFEIKKGFLWYGRYKVIKIDGDWAYLHGYKLFVAKDRLRVYELPLGQSRSLGDLIVKEGSMVLAERDGKRWNLAAICEEKVLDVAFSKDKAWIWYSEGEEEEYLCKSIYLLKDSEWVKWKKETYRESGEEILRIQDIVVRKKTVVRNPLRVWSKVLMNEVVSIVVTEDMVYVECGGYISLKPCCGGIYDMDGCRLLGLSSWENISDLYLTLLLFTDIAVENLELERIEEYLFKLFVFTEEGERLVKWLMESGMDEKKEMIVCKLYRKIDDRGKRKIEGWVRRVKNLDALKLVIIYFPEEMERYIRMCIEEKREYEIEEVIEHYRGSEMMKEISRVLLQNNCFYLFSQCMPEYEGSFGDVVLVEKYNMESQKNIRLERDRKI</sequence>
<proteinExistence type="predicted"/>
<dbReference type="OrthoDB" id="2196200at2759"/>
<dbReference type="EMBL" id="CP001948">
    <property type="protein sequence ID" value="ADM11871.1"/>
    <property type="molecule type" value="Genomic_DNA"/>
</dbReference>
<dbReference type="AlphaFoldDB" id="E0S836"/>
<reference evidence="1 2" key="2">
    <citation type="journal article" date="2012" name="Proc. Natl. Acad. Sci. U.S.A.">
        <title>Gain and loss of multiple functionally related, horizontally transferred genes in the reduced genomes of two microsporidian parasites.</title>
        <authorList>
            <person name="Pombert J.-F."/>
            <person name="Selman M."/>
            <person name="Burki F."/>
            <person name="Bardell F.T."/>
            <person name="Farinelli L."/>
            <person name="Solter L.F."/>
            <person name="Whitman D.W."/>
            <person name="Weiss L.M."/>
            <person name="Corradi N."/>
            <person name="Keeling P.J."/>
        </authorList>
    </citation>
    <scope>NUCLEOTIDE SEQUENCE [LARGE SCALE GENOMIC DNA]</scope>
    <source>
        <strain evidence="1 2">ATCC 50506</strain>
    </source>
</reference>
<dbReference type="VEuPathDB" id="MicrosporidiaDB:Eint_071080"/>
<dbReference type="Proteomes" id="UP000002313">
    <property type="component" value="Chromosome VII"/>
</dbReference>
<dbReference type="KEGG" id="ein:Eint_071080"/>
<evidence type="ECO:0000313" key="2">
    <source>
        <dbReference type="Proteomes" id="UP000002313"/>
    </source>
</evidence>
<dbReference type="HOGENOM" id="CLU_600058_0_0_1"/>
<protein>
    <submittedName>
        <fullName evidence="1">Uncharacterized protein</fullName>
    </submittedName>
</protein>
<keyword evidence="2" id="KW-1185">Reference proteome</keyword>
<dbReference type="GeneID" id="9698050"/>
<accession>E0S836</accession>
<evidence type="ECO:0000313" key="1">
    <source>
        <dbReference type="EMBL" id="ADM11871.1"/>
    </source>
</evidence>
<reference evidence="1 2" key="1">
    <citation type="journal article" date="2010" name="Nat. Commun.">
        <title>The complete sequence of the smallest known nuclear genome from the microsporidian Encephalitozoon intestinalis.</title>
        <authorList>
            <person name="Corradi N."/>
            <person name="Pombert J.-F."/>
            <person name="Farinelli L."/>
            <person name="Didier E.S."/>
            <person name="Keeling P.J."/>
        </authorList>
    </citation>
    <scope>NUCLEOTIDE SEQUENCE [LARGE SCALE GENOMIC DNA]</scope>
    <source>
        <strain evidence="1 2">ATCC 50506</strain>
    </source>
</reference>
<gene>
    <name evidence="1" type="ORF">Eint_071080</name>
</gene>